<dbReference type="Proteomes" id="UP000054703">
    <property type="component" value="Unassembled WGS sequence"/>
</dbReference>
<organism evidence="8 9">
    <name type="scientific">Legionella santicrucis</name>
    <dbReference type="NCBI Taxonomy" id="45074"/>
    <lineage>
        <taxon>Bacteria</taxon>
        <taxon>Pseudomonadati</taxon>
        <taxon>Pseudomonadota</taxon>
        <taxon>Gammaproteobacteria</taxon>
        <taxon>Legionellales</taxon>
        <taxon>Legionellaceae</taxon>
        <taxon>Legionella</taxon>
    </lineage>
</organism>
<dbReference type="AlphaFoldDB" id="A0A0W0YS75"/>
<dbReference type="Gene3D" id="3.40.50.150">
    <property type="entry name" value="Vaccinia Virus protein VP39"/>
    <property type="match status" value="1"/>
</dbReference>
<evidence type="ECO:0000256" key="5">
    <source>
        <dbReference type="ARBA" id="ARBA00047770"/>
    </source>
</evidence>
<keyword evidence="9" id="KW-1185">Reference proteome</keyword>
<dbReference type="STRING" id="45074.Lsan_2254"/>
<gene>
    <name evidence="8" type="ORF">Lsan_2254</name>
</gene>
<dbReference type="PATRIC" id="fig|45074.5.peg.2413"/>
<dbReference type="InterPro" id="IPR030445">
    <property type="entry name" value="H3-K79_meTrfase"/>
</dbReference>
<dbReference type="PROSITE" id="PS51569">
    <property type="entry name" value="DOT1"/>
    <property type="match status" value="1"/>
</dbReference>
<dbReference type="RefSeq" id="WP_058514500.1">
    <property type="nucleotide sequence ID" value="NZ_CAAAIH010000080.1"/>
</dbReference>
<evidence type="ECO:0000259" key="7">
    <source>
        <dbReference type="PROSITE" id="PS51569"/>
    </source>
</evidence>
<dbReference type="InterPro" id="IPR029063">
    <property type="entry name" value="SAM-dependent_MTases_sf"/>
</dbReference>
<dbReference type="OrthoDB" id="8770076at2"/>
<dbReference type="PANTHER" id="PTHR21451">
    <property type="entry name" value="HISTONE H3 METHYLTRANSFERASE"/>
    <property type="match status" value="1"/>
</dbReference>
<keyword evidence="6" id="KW-0812">Transmembrane</keyword>
<evidence type="ECO:0000256" key="3">
    <source>
        <dbReference type="ARBA" id="ARBA00022853"/>
    </source>
</evidence>
<dbReference type="EMBL" id="LNYU01000054">
    <property type="protein sequence ID" value="KTD59350.1"/>
    <property type="molecule type" value="Genomic_DNA"/>
</dbReference>
<keyword evidence="3" id="KW-0156">Chromatin regulator</keyword>
<dbReference type="PANTHER" id="PTHR21451:SF19">
    <property type="entry name" value="ACTIVATED IN BLOCKED UNFOLDED PROTEIN RESPONSE"/>
    <property type="match status" value="1"/>
</dbReference>
<dbReference type="SUPFAM" id="SSF53335">
    <property type="entry name" value="S-adenosyl-L-methionine-dependent methyltransferases"/>
    <property type="match status" value="1"/>
</dbReference>
<comment type="catalytic activity">
    <reaction evidence="5">
        <text>L-lysyl(79)-[histone H3] + 3 S-adenosyl-L-methionine = N(6),N(6),N(6)-trimethyl-L-lysyl(79)-[histone H3] + 3 S-adenosyl-L-homocysteine + 3 H(+)</text>
        <dbReference type="Rhea" id="RHEA:60328"/>
        <dbReference type="Rhea" id="RHEA-COMP:15549"/>
        <dbReference type="Rhea" id="RHEA-COMP:15552"/>
        <dbReference type="ChEBI" id="CHEBI:15378"/>
        <dbReference type="ChEBI" id="CHEBI:29969"/>
        <dbReference type="ChEBI" id="CHEBI:57856"/>
        <dbReference type="ChEBI" id="CHEBI:59789"/>
        <dbReference type="ChEBI" id="CHEBI:61961"/>
        <dbReference type="EC" id="2.1.1.360"/>
    </reaction>
</comment>
<evidence type="ECO:0000313" key="8">
    <source>
        <dbReference type="EMBL" id="KTD59350.1"/>
    </source>
</evidence>
<reference evidence="8 9" key="1">
    <citation type="submission" date="2015-11" db="EMBL/GenBank/DDBJ databases">
        <title>Genomic analysis of 38 Legionella species identifies large and diverse effector repertoires.</title>
        <authorList>
            <person name="Burstein D."/>
            <person name="Amaro F."/>
            <person name="Zusman T."/>
            <person name="Lifshitz Z."/>
            <person name="Cohen O."/>
            <person name="Gilbert J.A."/>
            <person name="Pupko T."/>
            <person name="Shuman H.A."/>
            <person name="Segal G."/>
        </authorList>
    </citation>
    <scope>NUCLEOTIDE SEQUENCE [LARGE SCALE GENOMIC DNA]</scope>
    <source>
        <strain evidence="8 9">SC-63-C7</strain>
    </source>
</reference>
<protein>
    <recommendedName>
        <fullName evidence="2">Histone-lysine N-methyltransferase, H3 lysine-79 specific</fullName>
        <ecNumber evidence="1">2.1.1.360</ecNumber>
    </recommendedName>
    <alternativeName>
        <fullName evidence="4">Histone H3-K79 methyltransferase</fullName>
    </alternativeName>
</protein>
<dbReference type="GO" id="GO:0140956">
    <property type="term" value="F:histone H3K79 trimethyltransferase activity"/>
    <property type="evidence" value="ECO:0007669"/>
    <property type="project" value="UniProtKB-EC"/>
</dbReference>
<evidence type="ECO:0000256" key="1">
    <source>
        <dbReference type="ARBA" id="ARBA00012190"/>
    </source>
</evidence>
<dbReference type="InterPro" id="IPR025789">
    <property type="entry name" value="DOT1_dom"/>
</dbReference>
<comment type="caution">
    <text evidence="8">The sequence shown here is derived from an EMBL/GenBank/DDBJ whole genome shotgun (WGS) entry which is preliminary data.</text>
</comment>
<keyword evidence="6" id="KW-0472">Membrane</keyword>
<evidence type="ECO:0000256" key="6">
    <source>
        <dbReference type="SAM" id="Phobius"/>
    </source>
</evidence>
<dbReference type="GO" id="GO:0051726">
    <property type="term" value="P:regulation of cell cycle"/>
    <property type="evidence" value="ECO:0007669"/>
    <property type="project" value="InterPro"/>
</dbReference>
<keyword evidence="6" id="KW-1133">Transmembrane helix</keyword>
<accession>A0A0W0YS75</accession>
<evidence type="ECO:0000256" key="4">
    <source>
        <dbReference type="ARBA" id="ARBA00029821"/>
    </source>
</evidence>
<evidence type="ECO:0000313" key="9">
    <source>
        <dbReference type="Proteomes" id="UP000054703"/>
    </source>
</evidence>
<feature type="domain" description="DOT1" evidence="7">
    <location>
        <begin position="1"/>
        <end position="249"/>
    </location>
</feature>
<evidence type="ECO:0000256" key="2">
    <source>
        <dbReference type="ARBA" id="ARBA00020987"/>
    </source>
</evidence>
<feature type="transmembrane region" description="Helical" evidence="6">
    <location>
        <begin position="6"/>
        <end position="24"/>
    </location>
</feature>
<dbReference type="EC" id="2.1.1.360" evidence="1"/>
<proteinExistence type="predicted"/>
<sequence length="249" mass="29136">MFYYIITIPFLLVILKLLLTNILVPHFKKKELKKQLIQRSDWSSIEKKTGILEALYKKAHAKSYSIRYRLLHLIQDKEFIYGEINFLSFYTILERATPSNQDIFYDLGSGSGKAVLSAILFFNVKKSIGIELLPPLYEQSNTLLKKVTQRFQQHDDEKEYLPQTERIQFINDSFLQYNFGDANIIYVAATCLTDATWNELISKMARLKPGSRIIVTTRTIHHEQFESIYQGIELMSWGLCPVRIYKIKH</sequence>
<name>A0A0W0YS75_9GAMM</name>
<dbReference type="Pfam" id="PF08123">
    <property type="entry name" value="DOT1"/>
    <property type="match status" value="1"/>
</dbReference>